<keyword evidence="3" id="KW-1185">Reference proteome</keyword>
<dbReference type="Gramene" id="OMO97812">
    <property type="protein sequence ID" value="OMO97812"/>
    <property type="gene ID" value="CCACVL1_04443"/>
</dbReference>
<dbReference type="EMBL" id="AWWV01007178">
    <property type="protein sequence ID" value="OMO97812.1"/>
    <property type="molecule type" value="Genomic_DNA"/>
</dbReference>
<evidence type="ECO:0000256" key="1">
    <source>
        <dbReference type="SAM" id="MobiDB-lite"/>
    </source>
</evidence>
<feature type="region of interest" description="Disordered" evidence="1">
    <location>
        <begin position="1"/>
        <end position="22"/>
    </location>
</feature>
<organism evidence="2 3">
    <name type="scientific">Corchorus capsularis</name>
    <name type="common">Jute</name>
    <dbReference type="NCBI Taxonomy" id="210143"/>
    <lineage>
        <taxon>Eukaryota</taxon>
        <taxon>Viridiplantae</taxon>
        <taxon>Streptophyta</taxon>
        <taxon>Embryophyta</taxon>
        <taxon>Tracheophyta</taxon>
        <taxon>Spermatophyta</taxon>
        <taxon>Magnoliopsida</taxon>
        <taxon>eudicotyledons</taxon>
        <taxon>Gunneridae</taxon>
        <taxon>Pentapetalae</taxon>
        <taxon>rosids</taxon>
        <taxon>malvids</taxon>
        <taxon>Malvales</taxon>
        <taxon>Malvaceae</taxon>
        <taxon>Grewioideae</taxon>
        <taxon>Apeibeae</taxon>
        <taxon>Corchorus</taxon>
    </lineage>
</organism>
<name>A0A1R3JSD4_COCAP</name>
<accession>A0A1R3JSD4</accession>
<proteinExistence type="predicted"/>
<evidence type="ECO:0000313" key="3">
    <source>
        <dbReference type="Proteomes" id="UP000188268"/>
    </source>
</evidence>
<dbReference type="AlphaFoldDB" id="A0A1R3JSD4"/>
<gene>
    <name evidence="2" type="ORF">CCACVL1_04443</name>
</gene>
<comment type="caution">
    <text evidence="2">The sequence shown here is derived from an EMBL/GenBank/DDBJ whole genome shotgun (WGS) entry which is preliminary data.</text>
</comment>
<dbReference type="Proteomes" id="UP000188268">
    <property type="component" value="Unassembled WGS sequence"/>
</dbReference>
<sequence length="37" mass="4238">MELGAWRDDQPDVGDKDMNPNPIISNWLTPLTNKAFH</sequence>
<feature type="compositionally biased region" description="Basic and acidic residues" evidence="1">
    <location>
        <begin position="1"/>
        <end position="18"/>
    </location>
</feature>
<evidence type="ECO:0000313" key="2">
    <source>
        <dbReference type="EMBL" id="OMO97812.1"/>
    </source>
</evidence>
<protein>
    <submittedName>
        <fullName evidence="2">Uncharacterized protein</fullName>
    </submittedName>
</protein>
<reference evidence="2 3" key="1">
    <citation type="submission" date="2013-09" db="EMBL/GenBank/DDBJ databases">
        <title>Corchorus capsularis genome sequencing.</title>
        <authorList>
            <person name="Alam M."/>
            <person name="Haque M.S."/>
            <person name="Islam M.S."/>
            <person name="Emdad E.M."/>
            <person name="Islam M.M."/>
            <person name="Ahmed B."/>
            <person name="Halim A."/>
            <person name="Hossen Q.M.M."/>
            <person name="Hossain M.Z."/>
            <person name="Ahmed R."/>
            <person name="Khan M.M."/>
            <person name="Islam R."/>
            <person name="Rashid M.M."/>
            <person name="Khan S.A."/>
            <person name="Rahman M.S."/>
            <person name="Alam M."/>
        </authorList>
    </citation>
    <scope>NUCLEOTIDE SEQUENCE [LARGE SCALE GENOMIC DNA]</scope>
    <source>
        <strain evidence="3">cv. CVL-1</strain>
        <tissue evidence="2">Whole seedling</tissue>
    </source>
</reference>